<sequence length="428" mass="49525">MNSLDIFQDEEIVTSSVISEEVINQLIEKCKESSIEYSYVNSNFIIMLSSGRSKYKILIDNMKYALNVLEIDFSKYVVLQDYLAICSYEKGTIEAIFEPIHLPYHLLLRKLFDNYESTDEKIRIVQETDIGNLALEIGKVSKELGVIFHSQIRRNFISIKLSGLNIKQHNKALDILKKVTDSLFFQIELRYKLPIILSKQNSGMAGGRYFKEVNVEELKFPKIQYNSEALSLYWYARSARRMPLLQYLAYYQSIEYYFPLYSDIEAKKTLKNMLMNPTFNEHNEADLSKVIVSIRTKLGGKGFANERTQLLSTLKECINPDEIRDFLKSSSKKEDFFSLKNEQGNIAKKLSNAKLTVNQDDTEIINNLKERIYDIRCKIVHTKALSQEDTVELILPFSKEAENLDFDVELLKLISQQVIITSGNQLLL</sequence>
<reference evidence="2" key="1">
    <citation type="journal article" date="2016" name="Genome Announc.">
        <title>Complete genome sequence of Alkaliphilus metalliredigens strain QYMF, an alkaliphilic and metal-reducing bacterium isolated from borax-contaminated leachate ponds.</title>
        <authorList>
            <person name="Hwang C."/>
            <person name="Copeland A."/>
            <person name="Lucas S."/>
            <person name="Lapidus A."/>
            <person name="Barry K."/>
            <person name="Detter J.C."/>
            <person name="Glavina Del Rio T."/>
            <person name="Hammon N."/>
            <person name="Israni S."/>
            <person name="Dalin E."/>
            <person name="Tice H."/>
            <person name="Pitluck S."/>
            <person name="Chertkov O."/>
            <person name="Brettin T."/>
            <person name="Bruce D."/>
            <person name="Han C."/>
            <person name="Schmutz J."/>
            <person name="Larimer F."/>
            <person name="Land M.L."/>
            <person name="Hauser L."/>
            <person name="Kyrpides N."/>
            <person name="Mikhailova N."/>
            <person name="Ye Q."/>
            <person name="Zhou J."/>
            <person name="Richardson P."/>
            <person name="Fields M.W."/>
        </authorList>
    </citation>
    <scope>NUCLEOTIDE SEQUENCE [LARGE SCALE GENOMIC DNA]</scope>
    <source>
        <strain evidence="2">QYMF</strain>
    </source>
</reference>
<dbReference type="Proteomes" id="UP000001572">
    <property type="component" value="Chromosome"/>
</dbReference>
<accession>A6TQR7</accession>
<gene>
    <name evidence="1" type="ordered locus">Amet_2381</name>
</gene>
<keyword evidence="2" id="KW-1185">Reference proteome</keyword>
<evidence type="ECO:0000313" key="2">
    <source>
        <dbReference type="Proteomes" id="UP000001572"/>
    </source>
</evidence>
<dbReference type="HOGENOM" id="CLU_631236_0_0_9"/>
<name>A6TQR7_ALKMQ</name>
<dbReference type="AlphaFoldDB" id="A6TQR7"/>
<dbReference type="KEGG" id="amt:Amet_2381"/>
<dbReference type="EMBL" id="CP000724">
    <property type="protein sequence ID" value="ABR48535.1"/>
    <property type="molecule type" value="Genomic_DNA"/>
</dbReference>
<evidence type="ECO:0000313" key="1">
    <source>
        <dbReference type="EMBL" id="ABR48535.1"/>
    </source>
</evidence>
<dbReference type="eggNOG" id="ENOG5031ASG">
    <property type="taxonomic scope" value="Bacteria"/>
</dbReference>
<protein>
    <submittedName>
        <fullName evidence="1">Uncharacterized protein</fullName>
    </submittedName>
</protein>
<organism evidence="1 2">
    <name type="scientific">Alkaliphilus metalliredigens (strain QYMF)</name>
    <dbReference type="NCBI Taxonomy" id="293826"/>
    <lineage>
        <taxon>Bacteria</taxon>
        <taxon>Bacillati</taxon>
        <taxon>Bacillota</taxon>
        <taxon>Clostridia</taxon>
        <taxon>Peptostreptococcales</taxon>
        <taxon>Natronincolaceae</taxon>
        <taxon>Alkaliphilus</taxon>
    </lineage>
</organism>
<proteinExistence type="predicted"/>